<evidence type="ECO:0000313" key="1">
    <source>
        <dbReference type="EMBL" id="MED6278388.1"/>
    </source>
</evidence>
<gene>
    <name evidence="1" type="ORF">CHARACLAT_023314</name>
</gene>
<dbReference type="EMBL" id="JAHUTJ010035249">
    <property type="protein sequence ID" value="MED6278388.1"/>
    <property type="molecule type" value="Genomic_DNA"/>
</dbReference>
<dbReference type="Proteomes" id="UP001352852">
    <property type="component" value="Unassembled WGS sequence"/>
</dbReference>
<comment type="caution">
    <text evidence="1">The sequence shown here is derived from an EMBL/GenBank/DDBJ whole genome shotgun (WGS) entry which is preliminary data.</text>
</comment>
<evidence type="ECO:0000313" key="2">
    <source>
        <dbReference type="Proteomes" id="UP001352852"/>
    </source>
</evidence>
<proteinExistence type="predicted"/>
<accession>A0ABU7DTJ2</accession>
<keyword evidence="2" id="KW-1185">Reference proteome</keyword>
<protein>
    <submittedName>
        <fullName evidence="1">Uncharacterized protein</fullName>
    </submittedName>
</protein>
<sequence>MRPYRVPLAIGSYWSSEHPLDAPQLSVTQPKETSSTYWLAGIAQSEETEERRVKQQERFLESTHGAWTFTHSLHEQSS</sequence>
<organism evidence="1 2">
    <name type="scientific">Characodon lateralis</name>
    <dbReference type="NCBI Taxonomy" id="208331"/>
    <lineage>
        <taxon>Eukaryota</taxon>
        <taxon>Metazoa</taxon>
        <taxon>Chordata</taxon>
        <taxon>Craniata</taxon>
        <taxon>Vertebrata</taxon>
        <taxon>Euteleostomi</taxon>
        <taxon>Actinopterygii</taxon>
        <taxon>Neopterygii</taxon>
        <taxon>Teleostei</taxon>
        <taxon>Neoteleostei</taxon>
        <taxon>Acanthomorphata</taxon>
        <taxon>Ovalentaria</taxon>
        <taxon>Atherinomorphae</taxon>
        <taxon>Cyprinodontiformes</taxon>
        <taxon>Goodeidae</taxon>
        <taxon>Characodon</taxon>
    </lineage>
</organism>
<reference evidence="1 2" key="1">
    <citation type="submission" date="2021-06" db="EMBL/GenBank/DDBJ databases">
        <authorList>
            <person name="Palmer J.M."/>
        </authorList>
    </citation>
    <scope>NUCLEOTIDE SEQUENCE [LARGE SCALE GENOMIC DNA]</scope>
    <source>
        <strain evidence="1 2">CL_MEX2019</strain>
        <tissue evidence="1">Muscle</tissue>
    </source>
</reference>
<name>A0ABU7DTJ2_9TELE</name>